<dbReference type="Gene3D" id="3.90.650.10">
    <property type="entry name" value="PurM-like C-terminal domain"/>
    <property type="match status" value="1"/>
</dbReference>
<feature type="binding site" evidence="2">
    <location>
        <begin position="119"/>
        <end position="120"/>
    </location>
    <ligand>
        <name>ATP</name>
        <dbReference type="ChEBI" id="CHEBI:30616"/>
    </ligand>
</feature>
<dbReference type="GO" id="GO:0005524">
    <property type="term" value="F:ATP binding"/>
    <property type="evidence" value="ECO:0007669"/>
    <property type="project" value="UniProtKB-UniRule"/>
</dbReference>
<comment type="catalytic activity">
    <reaction evidence="2">
        <text>thiamine phosphate + ATP = thiamine diphosphate + ADP</text>
        <dbReference type="Rhea" id="RHEA:15913"/>
        <dbReference type="ChEBI" id="CHEBI:30616"/>
        <dbReference type="ChEBI" id="CHEBI:37575"/>
        <dbReference type="ChEBI" id="CHEBI:58937"/>
        <dbReference type="ChEBI" id="CHEBI:456216"/>
        <dbReference type="EC" id="2.7.4.16"/>
    </reaction>
</comment>
<feature type="binding site" evidence="2">
    <location>
        <position position="28"/>
    </location>
    <ligand>
        <name>Mg(2+)</name>
        <dbReference type="ChEBI" id="CHEBI:18420"/>
        <label>4</label>
    </ligand>
</feature>
<keyword evidence="6" id="KW-1185">Reference proteome</keyword>
<evidence type="ECO:0000313" key="5">
    <source>
        <dbReference type="EMBL" id="RAU17382.1"/>
    </source>
</evidence>
<keyword evidence="2" id="KW-0479">Metal-binding</keyword>
<comment type="similarity">
    <text evidence="2">Belongs to the thiamine-monophosphate kinase family.</text>
</comment>
<comment type="pathway">
    <text evidence="2">Cofactor biosynthesis; thiamine diphosphate biosynthesis; thiamine diphosphate from thiamine phosphate: step 1/1.</text>
</comment>
<feature type="binding site" evidence="2">
    <location>
        <position position="73"/>
    </location>
    <ligand>
        <name>Mg(2+)</name>
        <dbReference type="ChEBI" id="CHEBI:18420"/>
        <label>2</label>
    </ligand>
</feature>
<dbReference type="InterPro" id="IPR036921">
    <property type="entry name" value="PurM-like_N_sf"/>
</dbReference>
<feature type="binding site" evidence="2">
    <location>
        <position position="43"/>
    </location>
    <ligand>
        <name>Mg(2+)</name>
        <dbReference type="ChEBI" id="CHEBI:18420"/>
        <label>4</label>
    </ligand>
</feature>
<comment type="function">
    <text evidence="2">Catalyzes the ATP-dependent phosphorylation of thiamine-monophosphate (TMP) to form thiamine-pyrophosphate (TPP), the active form of vitamin B1.</text>
</comment>
<keyword evidence="2" id="KW-0808">Transferase</keyword>
<dbReference type="OrthoDB" id="9802811at2"/>
<feature type="binding site" evidence="2">
    <location>
        <position position="120"/>
    </location>
    <ligand>
        <name>Mg(2+)</name>
        <dbReference type="ChEBI" id="CHEBI:18420"/>
        <label>1</label>
    </ligand>
</feature>
<feature type="binding site" evidence="2">
    <location>
        <position position="45"/>
    </location>
    <ligand>
        <name>Mg(2+)</name>
        <dbReference type="ChEBI" id="CHEBI:18420"/>
        <label>2</label>
    </ligand>
</feature>
<feature type="domain" description="PurM-like N-terminal" evidence="3">
    <location>
        <begin position="26"/>
        <end position="136"/>
    </location>
</feature>
<feature type="binding site" evidence="2">
    <location>
        <position position="315"/>
    </location>
    <ligand>
        <name>substrate</name>
    </ligand>
</feature>
<dbReference type="AlphaFoldDB" id="A0A364NJY1"/>
<keyword evidence="2" id="KW-0547">Nucleotide-binding</keyword>
<keyword evidence="2 5" id="KW-0418">Kinase</keyword>
<dbReference type="InterPro" id="IPR036676">
    <property type="entry name" value="PurM-like_C_sf"/>
</dbReference>
<sequence length="323" mass="34676">MGEFELIRRYFARESLNDPSVYLGIGDDCALLCPPTGQLLAVSIDTLVEGVHFLPGTPGDKVASRLLGAAVSDLAAMAATPAWFTLALSMPSFDQDWLEPFASCLAETAQGLGIHLVGGDTTRGPLTLSVQVHGFVEPSLALKRSGAQVGDIIAVTGYLGESKGGLESLLKEEPETPTIAHLRQRFYAPTPRIKLARALAPFIHSAIDISDGFLADLKHILKASHVGAKVDADAVLLSHELLAFAGNTALARQWALTGGEDFELCLTLPSEHWEHCQRKAQALSIPLTCVGEITNTDALDIWESGHKVHYTQDGYDHFRSSNG</sequence>
<dbReference type="GO" id="GO:0000287">
    <property type="term" value="F:magnesium ion binding"/>
    <property type="evidence" value="ECO:0007669"/>
    <property type="project" value="UniProtKB-UniRule"/>
</dbReference>
<dbReference type="EC" id="2.7.4.16" evidence="2"/>
<feature type="binding site" evidence="2">
    <location>
        <position position="260"/>
    </location>
    <ligand>
        <name>substrate</name>
    </ligand>
</feature>
<feature type="binding site" evidence="2">
    <location>
        <position position="73"/>
    </location>
    <ligand>
        <name>Mg(2+)</name>
        <dbReference type="ChEBI" id="CHEBI:18420"/>
        <label>4</label>
    </ligand>
</feature>
<protein>
    <recommendedName>
        <fullName evidence="2">Thiamine-monophosphate kinase</fullName>
        <shortName evidence="2">TMP kinase</shortName>
        <shortName evidence="2">Thiamine-phosphate kinase</shortName>
        <ecNumber evidence="2">2.7.4.16</ecNumber>
    </recommendedName>
</protein>
<dbReference type="Gene3D" id="3.30.1330.10">
    <property type="entry name" value="PurM-like, N-terminal domain"/>
    <property type="match status" value="1"/>
</dbReference>
<evidence type="ECO:0000313" key="6">
    <source>
        <dbReference type="Proteomes" id="UP000250744"/>
    </source>
</evidence>
<feature type="binding site" evidence="2">
    <location>
        <position position="210"/>
    </location>
    <ligand>
        <name>ATP</name>
        <dbReference type="ChEBI" id="CHEBI:30616"/>
    </ligand>
</feature>
<accession>A0A364NJY1</accession>
<dbReference type="PANTHER" id="PTHR30270:SF0">
    <property type="entry name" value="THIAMINE-MONOPHOSPHATE KINASE"/>
    <property type="match status" value="1"/>
</dbReference>
<feature type="binding site" evidence="2">
    <location>
        <position position="208"/>
    </location>
    <ligand>
        <name>Mg(2+)</name>
        <dbReference type="ChEBI" id="CHEBI:18420"/>
        <label>3</label>
    </ligand>
</feature>
<dbReference type="InterPro" id="IPR010918">
    <property type="entry name" value="PurM-like_C_dom"/>
</dbReference>
<gene>
    <name evidence="2 5" type="primary">thiL</name>
    <name evidence="5" type="ORF">DN062_13240</name>
</gene>
<evidence type="ECO:0000256" key="2">
    <source>
        <dbReference type="HAMAP-Rule" id="MF_02128"/>
    </source>
</evidence>
<evidence type="ECO:0000259" key="4">
    <source>
        <dbReference type="Pfam" id="PF02769"/>
    </source>
</evidence>
<dbReference type="InterPro" id="IPR006283">
    <property type="entry name" value="ThiL-like"/>
</dbReference>
<feature type="binding site" evidence="2">
    <location>
        <position position="45"/>
    </location>
    <ligand>
        <name>Mg(2+)</name>
        <dbReference type="ChEBI" id="CHEBI:18420"/>
        <label>1</label>
    </ligand>
</feature>
<organism evidence="5 6">
    <name type="scientific">Nitrincola tibetensis</name>
    <dbReference type="NCBI Taxonomy" id="2219697"/>
    <lineage>
        <taxon>Bacteria</taxon>
        <taxon>Pseudomonadati</taxon>
        <taxon>Pseudomonadota</taxon>
        <taxon>Gammaproteobacteria</taxon>
        <taxon>Oceanospirillales</taxon>
        <taxon>Oceanospirillaceae</taxon>
        <taxon>Nitrincola</taxon>
    </lineage>
</organism>
<dbReference type="EMBL" id="QKRX01000010">
    <property type="protein sequence ID" value="RAU17382.1"/>
    <property type="molecule type" value="Genomic_DNA"/>
</dbReference>
<feature type="binding site" evidence="2">
    <location>
        <position position="28"/>
    </location>
    <ligand>
        <name>Mg(2+)</name>
        <dbReference type="ChEBI" id="CHEBI:18420"/>
        <label>3</label>
    </ligand>
</feature>
<name>A0A364NJY1_9GAMM</name>
<dbReference type="Pfam" id="PF00586">
    <property type="entry name" value="AIRS"/>
    <property type="match status" value="1"/>
</dbReference>
<keyword evidence="2" id="KW-0067">ATP-binding</keyword>
<dbReference type="CDD" id="cd02194">
    <property type="entry name" value="ThiL"/>
    <property type="match status" value="1"/>
</dbReference>
<feature type="binding site" evidence="2">
    <location>
        <position position="52"/>
    </location>
    <ligand>
        <name>substrate</name>
    </ligand>
</feature>
<keyword evidence="2" id="KW-0460">Magnesium</keyword>
<comment type="caution">
    <text evidence="2">Lacks conserved residue(s) required for the propagation of feature annotation.</text>
</comment>
<keyword evidence="1 2" id="KW-0784">Thiamine biosynthesis</keyword>
<dbReference type="SUPFAM" id="SSF55326">
    <property type="entry name" value="PurM N-terminal domain-like"/>
    <property type="match status" value="1"/>
</dbReference>
<feature type="binding site" evidence="2">
    <location>
        <position position="211"/>
    </location>
    <ligand>
        <name>Mg(2+)</name>
        <dbReference type="ChEBI" id="CHEBI:18420"/>
        <label>5</label>
    </ligand>
</feature>
<dbReference type="Proteomes" id="UP000250744">
    <property type="component" value="Unassembled WGS sequence"/>
</dbReference>
<comment type="miscellaneous">
    <text evidence="2">Reaction mechanism of ThiL seems to utilize a direct, inline transfer of the gamma-phosphate of ATP to TMP rather than a phosphorylated enzyme intermediate.</text>
</comment>
<dbReference type="UniPathway" id="UPA00060">
    <property type="reaction ID" value="UER00142"/>
</dbReference>
<dbReference type="Pfam" id="PF02769">
    <property type="entry name" value="AIRS_C"/>
    <property type="match status" value="1"/>
</dbReference>
<proteinExistence type="inferred from homology"/>
<reference evidence="5 6" key="1">
    <citation type="submission" date="2018-06" db="EMBL/GenBank/DDBJ databases">
        <title>Nitrincola tibetense sp. nov., isolated from Lake XuguoCo on Tibetan Plateau.</title>
        <authorList>
            <person name="Xing P."/>
        </authorList>
    </citation>
    <scope>NUCLEOTIDE SEQUENCE [LARGE SCALE GENOMIC DNA]</scope>
    <source>
        <strain evidence="6">xg18</strain>
    </source>
</reference>
<dbReference type="NCBIfam" id="TIGR01379">
    <property type="entry name" value="thiL"/>
    <property type="match status" value="1"/>
</dbReference>
<feature type="binding site" evidence="2">
    <location>
        <position position="73"/>
    </location>
    <ligand>
        <name>Mg(2+)</name>
        <dbReference type="ChEBI" id="CHEBI:18420"/>
        <label>3</label>
    </ligand>
</feature>
<comment type="caution">
    <text evidence="5">The sequence shown here is derived from an EMBL/GenBank/DDBJ whole genome shotgun (WGS) entry which is preliminary data.</text>
</comment>
<dbReference type="HAMAP" id="MF_02128">
    <property type="entry name" value="TMP_kinase"/>
    <property type="match status" value="1"/>
</dbReference>
<evidence type="ECO:0000256" key="1">
    <source>
        <dbReference type="ARBA" id="ARBA00022977"/>
    </source>
</evidence>
<dbReference type="SUPFAM" id="SSF56042">
    <property type="entry name" value="PurM C-terminal domain-like"/>
    <property type="match status" value="1"/>
</dbReference>
<dbReference type="PANTHER" id="PTHR30270">
    <property type="entry name" value="THIAMINE-MONOPHOSPHATE KINASE"/>
    <property type="match status" value="1"/>
</dbReference>
<dbReference type="GO" id="GO:0009030">
    <property type="term" value="F:thiamine-phosphate kinase activity"/>
    <property type="evidence" value="ECO:0007669"/>
    <property type="project" value="UniProtKB-UniRule"/>
</dbReference>
<feature type="binding site" evidence="2">
    <location>
        <position position="144"/>
    </location>
    <ligand>
        <name>ATP</name>
        <dbReference type="ChEBI" id="CHEBI:30616"/>
    </ligand>
</feature>
<dbReference type="GO" id="GO:0009228">
    <property type="term" value="P:thiamine biosynthetic process"/>
    <property type="evidence" value="ECO:0007669"/>
    <property type="project" value="UniProtKB-KW"/>
</dbReference>
<feature type="domain" description="PurM-like C-terminal" evidence="4">
    <location>
        <begin position="148"/>
        <end position="298"/>
    </location>
</feature>
<dbReference type="GO" id="GO:0009229">
    <property type="term" value="P:thiamine diphosphate biosynthetic process"/>
    <property type="evidence" value="ECO:0007669"/>
    <property type="project" value="UniProtKB-UniRule"/>
</dbReference>
<dbReference type="PIRSF" id="PIRSF005303">
    <property type="entry name" value="Thiam_monoph_kin"/>
    <property type="match status" value="1"/>
</dbReference>
<dbReference type="InterPro" id="IPR016188">
    <property type="entry name" value="PurM-like_N"/>
</dbReference>
<dbReference type="RefSeq" id="WP_112159786.1">
    <property type="nucleotide sequence ID" value="NZ_QKRX01000010.1"/>
</dbReference>
<evidence type="ECO:0000259" key="3">
    <source>
        <dbReference type="Pfam" id="PF00586"/>
    </source>
</evidence>